<evidence type="ECO:0000313" key="2">
    <source>
        <dbReference type="EMBL" id="OQV13672.1"/>
    </source>
</evidence>
<dbReference type="EMBL" id="MTYJ01000118">
    <property type="protein sequence ID" value="OQV13672.1"/>
    <property type="molecule type" value="Genomic_DNA"/>
</dbReference>
<name>A0A1W0WER3_HYPEX</name>
<accession>A0A1W0WER3</accession>
<organism evidence="2 3">
    <name type="scientific">Hypsibius exemplaris</name>
    <name type="common">Freshwater tardigrade</name>
    <dbReference type="NCBI Taxonomy" id="2072580"/>
    <lineage>
        <taxon>Eukaryota</taxon>
        <taxon>Metazoa</taxon>
        <taxon>Ecdysozoa</taxon>
        <taxon>Tardigrada</taxon>
        <taxon>Eutardigrada</taxon>
        <taxon>Parachela</taxon>
        <taxon>Hypsibioidea</taxon>
        <taxon>Hypsibiidae</taxon>
        <taxon>Hypsibius</taxon>
    </lineage>
</organism>
<keyword evidence="3" id="KW-1185">Reference proteome</keyword>
<keyword evidence="1" id="KW-0472">Membrane</keyword>
<protein>
    <recommendedName>
        <fullName evidence="4">Odorant receptor</fullName>
    </recommendedName>
</protein>
<keyword evidence="1" id="KW-0812">Transmembrane</keyword>
<evidence type="ECO:0000313" key="3">
    <source>
        <dbReference type="Proteomes" id="UP000192578"/>
    </source>
</evidence>
<gene>
    <name evidence="2" type="ORF">BV898_12067</name>
</gene>
<dbReference type="Proteomes" id="UP000192578">
    <property type="component" value="Unassembled WGS sequence"/>
</dbReference>
<sequence>MPKSRFSVAETTDVTPGFVRLPTTILQLFGFLPPSSPRFEGRFLRICLRALALLHVCGIYVGLLVNILRMIPFLTLPATGHANAIVYAFIWAPNFSEYGRPAAILTIFFFKANSCLQLYRTISSLSLTFTPEVRAKFHREWKRLVTFFSLTAIILQMLQYLSLWMPTMIRVLTPPTLPITSSEVSVPNTTSAPPTANKSLQLQMIPASMTWVSLYFRVSTFAVSQQVLVLAIAAAVALRCLVLQRNLRITQLRRDLQAGLLSKRTLLTQFEVMQKCRMTLCHFNEEIAGVFGYILFFSFALDQTTLMGTLAEAIARPPAKVETAVNSCFFMLLFGCYSLAFFWPMVQVYDEDSKFYEVSQAFYLTCEQNHILVMGAGFFYFTRRLIANSMTFAASFGIVVYGIIQKSLTVPATNISQCNG</sequence>
<dbReference type="AlphaFoldDB" id="A0A1W0WER3"/>
<proteinExistence type="predicted"/>
<feature type="transmembrane region" description="Helical" evidence="1">
    <location>
        <begin position="144"/>
        <end position="165"/>
    </location>
</feature>
<feature type="transmembrane region" description="Helical" evidence="1">
    <location>
        <begin position="46"/>
        <end position="65"/>
    </location>
</feature>
<feature type="transmembrane region" description="Helical" evidence="1">
    <location>
        <begin position="214"/>
        <end position="238"/>
    </location>
</feature>
<feature type="transmembrane region" description="Helical" evidence="1">
    <location>
        <begin position="324"/>
        <end position="346"/>
    </location>
</feature>
<reference evidence="3" key="1">
    <citation type="submission" date="2017-01" db="EMBL/GenBank/DDBJ databases">
        <title>Comparative genomics of anhydrobiosis in the tardigrade Hypsibius dujardini.</title>
        <authorList>
            <person name="Yoshida Y."/>
            <person name="Koutsovoulos G."/>
            <person name="Laetsch D."/>
            <person name="Stevens L."/>
            <person name="Kumar S."/>
            <person name="Horikawa D."/>
            <person name="Ishino K."/>
            <person name="Komine S."/>
            <person name="Tomita M."/>
            <person name="Blaxter M."/>
            <person name="Arakawa K."/>
        </authorList>
    </citation>
    <scope>NUCLEOTIDE SEQUENCE [LARGE SCALE GENOMIC DNA]</scope>
    <source>
        <strain evidence="3">Z151</strain>
    </source>
</reference>
<keyword evidence="1" id="KW-1133">Transmembrane helix</keyword>
<evidence type="ECO:0008006" key="4">
    <source>
        <dbReference type="Google" id="ProtNLM"/>
    </source>
</evidence>
<comment type="caution">
    <text evidence="2">The sequence shown here is derived from an EMBL/GenBank/DDBJ whole genome shotgun (WGS) entry which is preliminary data.</text>
</comment>
<feature type="transmembrane region" description="Helical" evidence="1">
    <location>
        <begin position="385"/>
        <end position="404"/>
    </location>
</feature>
<evidence type="ECO:0000256" key="1">
    <source>
        <dbReference type="SAM" id="Phobius"/>
    </source>
</evidence>